<dbReference type="GO" id="GO:0046872">
    <property type="term" value="F:metal ion binding"/>
    <property type="evidence" value="ECO:0007669"/>
    <property type="project" value="UniProtKB-KW"/>
</dbReference>
<dbReference type="PANTHER" id="PTHR35848:SF6">
    <property type="entry name" value="CUPIN TYPE-2 DOMAIN-CONTAINING PROTEIN"/>
    <property type="match status" value="1"/>
</dbReference>
<dbReference type="SUPFAM" id="SSF51182">
    <property type="entry name" value="RmlC-like cupins"/>
    <property type="match status" value="1"/>
</dbReference>
<dbReference type="Gene3D" id="2.60.120.10">
    <property type="entry name" value="Jelly Rolls"/>
    <property type="match status" value="1"/>
</dbReference>
<proteinExistence type="predicted"/>
<name>A0A643FDX5_IDEDE</name>
<evidence type="ECO:0000313" key="4">
    <source>
        <dbReference type="Proteomes" id="UP000430120"/>
    </source>
</evidence>
<dbReference type="InterPro" id="IPR011051">
    <property type="entry name" value="RmlC_Cupin_sf"/>
</dbReference>
<reference evidence="3 4" key="1">
    <citation type="submission" date="2019-09" db="EMBL/GenBank/DDBJ databases">
        <title>Draft genome sequences of 48 bacterial type strains from the CCUG.</title>
        <authorList>
            <person name="Tunovic T."/>
            <person name="Pineiro-Iglesias B."/>
            <person name="Unosson C."/>
            <person name="Inganas E."/>
            <person name="Ohlen M."/>
            <person name="Cardew S."/>
            <person name="Jensie-Markopoulos S."/>
            <person name="Salva-Serra F."/>
            <person name="Jaen-Luchoro D."/>
            <person name="Karlsson R."/>
            <person name="Svensson-Stadler L."/>
            <person name="Chun J."/>
            <person name="Moore E."/>
        </authorList>
    </citation>
    <scope>NUCLEOTIDE SEQUENCE [LARGE SCALE GENOMIC DNA]</scope>
    <source>
        <strain evidence="3 4">CCUG 30977</strain>
    </source>
</reference>
<protein>
    <submittedName>
        <fullName evidence="3">Cupin domain-containing protein</fullName>
    </submittedName>
</protein>
<gene>
    <name evidence="3" type="ORF">F7Q92_05925</name>
</gene>
<feature type="domain" description="Cupin type-2" evidence="2">
    <location>
        <begin position="42"/>
        <end position="114"/>
    </location>
</feature>
<comment type="caution">
    <text evidence="3">The sequence shown here is derived from an EMBL/GenBank/DDBJ whole genome shotgun (WGS) entry which is preliminary data.</text>
</comment>
<dbReference type="InterPro" id="IPR051610">
    <property type="entry name" value="GPI/OXD"/>
</dbReference>
<dbReference type="CDD" id="cd02224">
    <property type="entry name" value="cupin_SPO2919-like"/>
    <property type="match status" value="1"/>
</dbReference>
<dbReference type="InterPro" id="IPR013096">
    <property type="entry name" value="Cupin_2"/>
</dbReference>
<accession>A0A643FDX5</accession>
<dbReference type="InterPro" id="IPR014710">
    <property type="entry name" value="RmlC-like_jellyroll"/>
</dbReference>
<dbReference type="PANTHER" id="PTHR35848">
    <property type="entry name" value="OXALATE-BINDING PROTEIN"/>
    <property type="match status" value="1"/>
</dbReference>
<evidence type="ECO:0000313" key="3">
    <source>
        <dbReference type="EMBL" id="KAB0583802.1"/>
    </source>
</evidence>
<dbReference type="AlphaFoldDB" id="A0A643FDX5"/>
<dbReference type="Pfam" id="PF07883">
    <property type="entry name" value="Cupin_2"/>
    <property type="match status" value="1"/>
</dbReference>
<dbReference type="OrthoDB" id="116921at2"/>
<organism evidence="3 4">
    <name type="scientific">Ideonella dechloratans</name>
    <dbReference type="NCBI Taxonomy" id="36863"/>
    <lineage>
        <taxon>Bacteria</taxon>
        <taxon>Pseudomonadati</taxon>
        <taxon>Pseudomonadota</taxon>
        <taxon>Betaproteobacteria</taxon>
        <taxon>Burkholderiales</taxon>
        <taxon>Sphaerotilaceae</taxon>
        <taxon>Ideonella</taxon>
    </lineage>
</organism>
<evidence type="ECO:0000256" key="1">
    <source>
        <dbReference type="ARBA" id="ARBA00022723"/>
    </source>
</evidence>
<keyword evidence="1" id="KW-0479">Metal-binding</keyword>
<sequence>MNELKVSIRDLEFQTSSHAPRYESRTAAVATRLGAQKLGYRVIELPPGKRGWPLHHHHVNEEMFMVLQGSGVFRLGANEIAVTSGDVVAAPAGGPETAHQFVNTGSEPLRYLAVSTMEQPDVMGYPESGKFAVFVGAAPGGSKSDRSFEHVGKLSDRVDYWDGE</sequence>
<dbReference type="EMBL" id="VZPB01000010">
    <property type="protein sequence ID" value="KAB0583802.1"/>
    <property type="molecule type" value="Genomic_DNA"/>
</dbReference>
<keyword evidence="4" id="KW-1185">Reference proteome</keyword>
<dbReference type="Proteomes" id="UP000430120">
    <property type="component" value="Unassembled WGS sequence"/>
</dbReference>
<evidence type="ECO:0000259" key="2">
    <source>
        <dbReference type="Pfam" id="PF07883"/>
    </source>
</evidence>
<dbReference type="RefSeq" id="WP_151123268.1">
    <property type="nucleotide sequence ID" value="NZ_CP088082.1"/>
</dbReference>